<keyword evidence="2" id="KW-1185">Reference proteome</keyword>
<dbReference type="AlphaFoldDB" id="A0A1V3JSS5"/>
<evidence type="ECO:0000313" key="1">
    <source>
        <dbReference type="EMBL" id="OOF59699.1"/>
    </source>
</evidence>
<proteinExistence type="predicted"/>
<name>A0A1V3JSS5_9PAST</name>
<dbReference type="RefSeq" id="WP_077423080.1">
    <property type="nucleotide sequence ID" value="NZ_MLHQ01000008.1"/>
</dbReference>
<accession>A0A1V3JSS5</accession>
<sequence>MQHIQQQSHPIIEDQIQAMFEQSLTEEQRFLQDIMTGKIKLIPHNEVMEKLEFVLKNGLQGK</sequence>
<dbReference type="OrthoDB" id="5690726at2"/>
<dbReference type="EMBL" id="MLHQ01000008">
    <property type="protein sequence ID" value="OOF59699.1"/>
    <property type="molecule type" value="Genomic_DNA"/>
</dbReference>
<gene>
    <name evidence="1" type="ORF">BKL49_02600</name>
</gene>
<dbReference type="Proteomes" id="UP000188602">
    <property type="component" value="Unassembled WGS sequence"/>
</dbReference>
<reference evidence="1 2" key="1">
    <citation type="submission" date="2016-10" db="EMBL/GenBank/DDBJ databases">
        <title>Rodentibacter gen. nov. and new species.</title>
        <authorList>
            <person name="Christensen H."/>
        </authorList>
    </citation>
    <scope>NUCLEOTIDE SEQUENCE [LARGE SCALE GENOMIC DNA]</scope>
    <source>
        <strain evidence="1 2">Ac151</strain>
    </source>
</reference>
<evidence type="ECO:0000313" key="2">
    <source>
        <dbReference type="Proteomes" id="UP000188602"/>
    </source>
</evidence>
<organism evidence="1 2">
    <name type="scientific">Rodentibacter myodis</name>
    <dbReference type="NCBI Taxonomy" id="1907939"/>
    <lineage>
        <taxon>Bacteria</taxon>
        <taxon>Pseudomonadati</taxon>
        <taxon>Pseudomonadota</taxon>
        <taxon>Gammaproteobacteria</taxon>
        <taxon>Pasteurellales</taxon>
        <taxon>Pasteurellaceae</taxon>
        <taxon>Rodentibacter</taxon>
    </lineage>
</organism>
<protein>
    <submittedName>
        <fullName evidence="1">Uncharacterized protein</fullName>
    </submittedName>
</protein>
<comment type="caution">
    <text evidence="1">The sequence shown here is derived from an EMBL/GenBank/DDBJ whole genome shotgun (WGS) entry which is preliminary data.</text>
</comment>